<gene>
    <name evidence="1" type="ORF">PVAND_005095</name>
</gene>
<accession>A0A9J6BZJ6</accession>
<dbReference type="AlphaFoldDB" id="A0A9J6BZJ6"/>
<protein>
    <submittedName>
        <fullName evidence="1">Uncharacterized protein</fullName>
    </submittedName>
</protein>
<dbReference type="EMBL" id="JADBJN010000002">
    <property type="protein sequence ID" value="KAG5675170.1"/>
    <property type="molecule type" value="Genomic_DNA"/>
</dbReference>
<comment type="caution">
    <text evidence="1">The sequence shown here is derived from an EMBL/GenBank/DDBJ whole genome shotgun (WGS) entry which is preliminary data.</text>
</comment>
<organism evidence="1 2">
    <name type="scientific">Polypedilum vanderplanki</name>
    <name type="common">Sleeping chironomid midge</name>
    <dbReference type="NCBI Taxonomy" id="319348"/>
    <lineage>
        <taxon>Eukaryota</taxon>
        <taxon>Metazoa</taxon>
        <taxon>Ecdysozoa</taxon>
        <taxon>Arthropoda</taxon>
        <taxon>Hexapoda</taxon>
        <taxon>Insecta</taxon>
        <taxon>Pterygota</taxon>
        <taxon>Neoptera</taxon>
        <taxon>Endopterygota</taxon>
        <taxon>Diptera</taxon>
        <taxon>Nematocera</taxon>
        <taxon>Chironomoidea</taxon>
        <taxon>Chironomidae</taxon>
        <taxon>Chironominae</taxon>
        <taxon>Polypedilum</taxon>
        <taxon>Polypedilum</taxon>
    </lineage>
</organism>
<reference evidence="1" key="1">
    <citation type="submission" date="2021-03" db="EMBL/GenBank/DDBJ databases">
        <title>Chromosome level genome of the anhydrobiotic midge Polypedilum vanderplanki.</title>
        <authorList>
            <person name="Yoshida Y."/>
            <person name="Kikawada T."/>
            <person name="Gusev O."/>
        </authorList>
    </citation>
    <scope>NUCLEOTIDE SEQUENCE</scope>
    <source>
        <strain evidence="1">NIAS01</strain>
        <tissue evidence="1">Whole body or cell culture</tissue>
    </source>
</reference>
<dbReference type="OrthoDB" id="445152at2759"/>
<sequence length="171" mass="20267">MQYSGSELPLIHLRFLQCVDFSKISSLQVTPNAVNNLILREKSLKNWLTSRKRKVETFDRPEKIEANLDIEHFIIQCEEKLFLHPLSIETKAKITQEYWKKDPLIYFNIAINYLKMDLWPNVIKQFHNFAESIKNLADDKNYLNHLNDSEIENNHSCERIQMFASSLKVKK</sequence>
<proteinExistence type="predicted"/>
<evidence type="ECO:0000313" key="1">
    <source>
        <dbReference type="EMBL" id="KAG5675170.1"/>
    </source>
</evidence>
<keyword evidence="2" id="KW-1185">Reference proteome</keyword>
<dbReference type="Proteomes" id="UP001107558">
    <property type="component" value="Chromosome 2"/>
</dbReference>
<name>A0A9J6BZJ6_POLVA</name>
<evidence type="ECO:0000313" key="2">
    <source>
        <dbReference type="Proteomes" id="UP001107558"/>
    </source>
</evidence>